<accession>A0ABY6V0F5</accession>
<evidence type="ECO:0008006" key="3">
    <source>
        <dbReference type="Google" id="ProtNLM"/>
    </source>
</evidence>
<dbReference type="Proteomes" id="UP000766486">
    <property type="component" value="Unassembled WGS sequence"/>
</dbReference>
<proteinExistence type="predicted"/>
<keyword evidence="2" id="KW-1185">Reference proteome</keyword>
<comment type="caution">
    <text evidence="1">The sequence shown here is derived from an EMBL/GenBank/DDBJ whole genome shotgun (WGS) entry which is preliminary data.</text>
</comment>
<name>A0ABY6V0F5_BIOOC</name>
<sequence length="443" mass="50874">MASAHRHETERPGSILNLPDEVLVKILEHASLGRNESPFRRNDEIVLRSRLIAPIIRTCRRFYQLAVPFHWRSIKYDYPDSVIPSDRKVMALHRALQANPDLGRHCLEFLFHITDIRMDEEHELTAADYQALNEIVASLPNVRSLDIHGGWEGAKGLLTYDSLRRCIGTMHSLREVSLSREGLDGLTVHRVMETLQSPSIRSLSLQGVSKERVDDATFWASQDYGESNITELALSDYREGAEGTLRLINWPKELASFSFGSFYNNTNYFDLPMFATMLDKHKRTLTKLSIGYLATSGRGVILDLSEFTALEDLQLSVWQLLRPEEAEEERFTFRTEEAKLLSAPKLRKFTLDFSIYDQHSENWSDFGEREQKWLRGMAETAIARKAPLREIHVIFTPDSWDVKKEDGYPWDLMKALGDEFEPAGIAVTHNTPTMSREEWSKLA</sequence>
<protein>
    <recommendedName>
        <fullName evidence="3">F-box domain-containing protein</fullName>
    </recommendedName>
</protein>
<dbReference type="InterPro" id="IPR032675">
    <property type="entry name" value="LRR_dom_sf"/>
</dbReference>
<gene>
    <name evidence="1" type="ORF">CLO192961_LOCUS441317</name>
</gene>
<dbReference type="SUPFAM" id="SSF52047">
    <property type="entry name" value="RNI-like"/>
    <property type="match status" value="1"/>
</dbReference>
<dbReference type="Gene3D" id="3.80.10.10">
    <property type="entry name" value="Ribonuclease Inhibitor"/>
    <property type="match status" value="1"/>
</dbReference>
<evidence type="ECO:0000313" key="1">
    <source>
        <dbReference type="EMBL" id="VUC36402.1"/>
    </source>
</evidence>
<reference evidence="1 2" key="1">
    <citation type="submission" date="2019-06" db="EMBL/GenBank/DDBJ databases">
        <authorList>
            <person name="Broberg M."/>
        </authorList>
    </citation>
    <scope>NUCLEOTIDE SEQUENCE [LARGE SCALE GENOMIC DNA]</scope>
</reference>
<organism evidence="1 2">
    <name type="scientific">Bionectria ochroleuca</name>
    <name type="common">Gliocladium roseum</name>
    <dbReference type="NCBI Taxonomy" id="29856"/>
    <lineage>
        <taxon>Eukaryota</taxon>
        <taxon>Fungi</taxon>
        <taxon>Dikarya</taxon>
        <taxon>Ascomycota</taxon>
        <taxon>Pezizomycotina</taxon>
        <taxon>Sordariomycetes</taxon>
        <taxon>Hypocreomycetidae</taxon>
        <taxon>Hypocreales</taxon>
        <taxon>Bionectriaceae</taxon>
        <taxon>Clonostachys</taxon>
    </lineage>
</organism>
<evidence type="ECO:0000313" key="2">
    <source>
        <dbReference type="Proteomes" id="UP000766486"/>
    </source>
</evidence>
<dbReference type="EMBL" id="CABFNS010000928">
    <property type="protein sequence ID" value="VUC36402.1"/>
    <property type="molecule type" value="Genomic_DNA"/>
</dbReference>